<sequence length="123" mass="13919">MSNILNTTAPADAREHGQDSQARAAQLAHPPGPPQQAVRALRAPEARTALHDSVGWRRRLTLWVGLELLLWSTRPERPRRPRRWAAPSDHDSLSERTMREHLLDVERARARSALTAHTGQYGR</sequence>
<protein>
    <submittedName>
        <fullName evidence="2">Uncharacterized protein</fullName>
    </submittedName>
</protein>
<evidence type="ECO:0000256" key="1">
    <source>
        <dbReference type="SAM" id="MobiDB-lite"/>
    </source>
</evidence>
<name>A0ABP7B486_9MICO</name>
<feature type="region of interest" description="Disordered" evidence="1">
    <location>
        <begin position="1"/>
        <end position="38"/>
    </location>
</feature>
<organism evidence="2 3">
    <name type="scientific">Microbacterium marinilacus</name>
    <dbReference type="NCBI Taxonomy" id="415209"/>
    <lineage>
        <taxon>Bacteria</taxon>
        <taxon>Bacillati</taxon>
        <taxon>Actinomycetota</taxon>
        <taxon>Actinomycetes</taxon>
        <taxon>Micrococcales</taxon>
        <taxon>Microbacteriaceae</taxon>
        <taxon>Microbacterium</taxon>
    </lineage>
</organism>
<keyword evidence="3" id="KW-1185">Reference proteome</keyword>
<evidence type="ECO:0000313" key="2">
    <source>
        <dbReference type="EMBL" id="GAA3647812.1"/>
    </source>
</evidence>
<accession>A0ABP7B486</accession>
<evidence type="ECO:0000313" key="3">
    <source>
        <dbReference type="Proteomes" id="UP001410795"/>
    </source>
</evidence>
<dbReference type="EMBL" id="BAAAYV010000002">
    <property type="protein sequence ID" value="GAA3647812.1"/>
    <property type="molecule type" value="Genomic_DNA"/>
</dbReference>
<feature type="compositionally biased region" description="Basic and acidic residues" evidence="1">
    <location>
        <begin position="88"/>
        <end position="97"/>
    </location>
</feature>
<gene>
    <name evidence="2" type="ORF">GCM10022202_04130</name>
</gene>
<feature type="region of interest" description="Disordered" evidence="1">
    <location>
        <begin position="76"/>
        <end position="97"/>
    </location>
</feature>
<proteinExistence type="predicted"/>
<dbReference type="Proteomes" id="UP001410795">
    <property type="component" value="Unassembled WGS sequence"/>
</dbReference>
<comment type="caution">
    <text evidence="2">The sequence shown here is derived from an EMBL/GenBank/DDBJ whole genome shotgun (WGS) entry which is preliminary data.</text>
</comment>
<dbReference type="RefSeq" id="WP_221856596.1">
    <property type="nucleotide sequence ID" value="NZ_BAAAYV010000002.1"/>
</dbReference>
<reference evidence="3" key="1">
    <citation type="journal article" date="2019" name="Int. J. Syst. Evol. Microbiol.">
        <title>The Global Catalogue of Microorganisms (GCM) 10K type strain sequencing project: providing services to taxonomists for standard genome sequencing and annotation.</title>
        <authorList>
            <consortium name="The Broad Institute Genomics Platform"/>
            <consortium name="The Broad Institute Genome Sequencing Center for Infectious Disease"/>
            <person name="Wu L."/>
            <person name="Ma J."/>
        </authorList>
    </citation>
    <scope>NUCLEOTIDE SEQUENCE [LARGE SCALE GENOMIC DNA]</scope>
    <source>
        <strain evidence="3">JCM 16546</strain>
    </source>
</reference>